<keyword evidence="2" id="KW-1185">Reference proteome</keyword>
<protein>
    <submittedName>
        <fullName evidence="1">Uncharacterized protein</fullName>
    </submittedName>
</protein>
<proteinExistence type="predicted"/>
<dbReference type="EMBL" id="CP031386">
    <property type="protein sequence ID" value="QPG97367.1"/>
    <property type="molecule type" value="Genomic_DNA"/>
</dbReference>
<organism evidence="1 2">
    <name type="scientific">Epichloe festucae (strain Fl1)</name>
    <dbReference type="NCBI Taxonomy" id="877507"/>
    <lineage>
        <taxon>Eukaryota</taxon>
        <taxon>Fungi</taxon>
        <taxon>Dikarya</taxon>
        <taxon>Ascomycota</taxon>
        <taxon>Pezizomycotina</taxon>
        <taxon>Sordariomycetes</taxon>
        <taxon>Hypocreomycetidae</taxon>
        <taxon>Hypocreales</taxon>
        <taxon>Clavicipitaceae</taxon>
        <taxon>Epichloe</taxon>
    </lineage>
</organism>
<name>A0A7S9PUB4_EPIFF</name>
<evidence type="ECO:0000313" key="1">
    <source>
        <dbReference type="EMBL" id="QPG97367.1"/>
    </source>
</evidence>
<sequence>MKSFNHLSSAIRVASSPLFEFSVNGTNGVKIHREALSDRFPELAELFRMDQTDEDFEIVAESFGFDTKSNQFSWGTQRLDIFGLFIQFVYTGEYTDMEPVSIELEVGQPCDTTYGQLVSMREKTRTYLLEKYGRIFPHFYDQTSHQIVSPSPDNKAWDNYGAIFGRHSAVFHFAKKRNLGTLCSFAIYKVQQLLLRLICFDVMVHQVVKFLGYFLGQITKEDDDCDHMVTTVVHFAACYANRFWANLHFTELIGSNKYLCYMFIHAVVNGAPKNVEEQPSE</sequence>
<evidence type="ECO:0000313" key="2">
    <source>
        <dbReference type="Proteomes" id="UP000594364"/>
    </source>
</evidence>
<dbReference type="AlphaFoldDB" id="A0A7S9PUB4"/>
<accession>A0A7S9PUB4</accession>
<reference evidence="1 2" key="1">
    <citation type="journal article" date="2018" name="PLoS Genet.">
        <title>Repeat elements organise 3D genome structure and mediate transcription in the filamentous fungus Epichloe festucae.</title>
        <authorList>
            <person name="Winter D.J."/>
            <person name="Ganley A.R.D."/>
            <person name="Young C.A."/>
            <person name="Liachko I."/>
            <person name="Schardl C.L."/>
            <person name="Dupont P.Y."/>
            <person name="Berry D."/>
            <person name="Ram A."/>
            <person name="Scott B."/>
            <person name="Cox M.P."/>
        </authorList>
    </citation>
    <scope>NUCLEOTIDE SEQUENCE [LARGE SCALE GENOMIC DNA]</scope>
    <source>
        <strain evidence="1 2">Fl1</strain>
    </source>
</reference>
<dbReference type="Proteomes" id="UP000594364">
    <property type="component" value="Chromosome 2"/>
</dbReference>
<gene>
    <name evidence="1" type="ORF">C2857_006213</name>
</gene>